<reference evidence="1" key="2">
    <citation type="submission" date="2020-06" db="EMBL/GenBank/DDBJ databases">
        <title>Helianthus annuus Genome sequencing and assembly Release 2.</title>
        <authorList>
            <person name="Gouzy J."/>
            <person name="Langlade N."/>
            <person name="Munos S."/>
        </authorList>
    </citation>
    <scope>NUCLEOTIDE SEQUENCE</scope>
    <source>
        <tissue evidence="1">Leaves</tissue>
    </source>
</reference>
<name>A0A9K3NIH2_HELAN</name>
<comment type="caution">
    <text evidence="1">The sequence shown here is derived from an EMBL/GenBank/DDBJ whole genome shotgun (WGS) entry which is preliminary data.</text>
</comment>
<dbReference type="AlphaFoldDB" id="A0A9K3NIH2"/>
<dbReference type="Proteomes" id="UP000215914">
    <property type="component" value="Unassembled WGS sequence"/>
</dbReference>
<reference evidence="1" key="1">
    <citation type="journal article" date="2017" name="Nature">
        <title>The sunflower genome provides insights into oil metabolism, flowering and Asterid evolution.</title>
        <authorList>
            <person name="Badouin H."/>
            <person name="Gouzy J."/>
            <person name="Grassa C.J."/>
            <person name="Murat F."/>
            <person name="Staton S.E."/>
            <person name="Cottret L."/>
            <person name="Lelandais-Briere C."/>
            <person name="Owens G.L."/>
            <person name="Carrere S."/>
            <person name="Mayjonade B."/>
            <person name="Legrand L."/>
            <person name="Gill N."/>
            <person name="Kane N.C."/>
            <person name="Bowers J.E."/>
            <person name="Hubner S."/>
            <person name="Bellec A."/>
            <person name="Berard A."/>
            <person name="Berges H."/>
            <person name="Blanchet N."/>
            <person name="Boniface M.C."/>
            <person name="Brunel D."/>
            <person name="Catrice O."/>
            <person name="Chaidir N."/>
            <person name="Claudel C."/>
            <person name="Donnadieu C."/>
            <person name="Faraut T."/>
            <person name="Fievet G."/>
            <person name="Helmstetter N."/>
            <person name="King M."/>
            <person name="Knapp S.J."/>
            <person name="Lai Z."/>
            <person name="Le Paslier M.C."/>
            <person name="Lippi Y."/>
            <person name="Lorenzon L."/>
            <person name="Mandel J.R."/>
            <person name="Marage G."/>
            <person name="Marchand G."/>
            <person name="Marquand E."/>
            <person name="Bret-Mestries E."/>
            <person name="Morien E."/>
            <person name="Nambeesan S."/>
            <person name="Nguyen T."/>
            <person name="Pegot-Espagnet P."/>
            <person name="Pouilly N."/>
            <person name="Raftis F."/>
            <person name="Sallet E."/>
            <person name="Schiex T."/>
            <person name="Thomas J."/>
            <person name="Vandecasteele C."/>
            <person name="Vares D."/>
            <person name="Vear F."/>
            <person name="Vautrin S."/>
            <person name="Crespi M."/>
            <person name="Mangin B."/>
            <person name="Burke J.M."/>
            <person name="Salse J."/>
            <person name="Munos S."/>
            <person name="Vincourt P."/>
            <person name="Rieseberg L.H."/>
            <person name="Langlade N.B."/>
        </authorList>
    </citation>
    <scope>NUCLEOTIDE SEQUENCE</scope>
    <source>
        <tissue evidence="1">Leaves</tissue>
    </source>
</reference>
<evidence type="ECO:0000313" key="1">
    <source>
        <dbReference type="EMBL" id="KAF5801712.1"/>
    </source>
</evidence>
<organism evidence="1 2">
    <name type="scientific">Helianthus annuus</name>
    <name type="common">Common sunflower</name>
    <dbReference type="NCBI Taxonomy" id="4232"/>
    <lineage>
        <taxon>Eukaryota</taxon>
        <taxon>Viridiplantae</taxon>
        <taxon>Streptophyta</taxon>
        <taxon>Embryophyta</taxon>
        <taxon>Tracheophyta</taxon>
        <taxon>Spermatophyta</taxon>
        <taxon>Magnoliopsida</taxon>
        <taxon>eudicotyledons</taxon>
        <taxon>Gunneridae</taxon>
        <taxon>Pentapetalae</taxon>
        <taxon>asterids</taxon>
        <taxon>campanulids</taxon>
        <taxon>Asterales</taxon>
        <taxon>Asteraceae</taxon>
        <taxon>Asteroideae</taxon>
        <taxon>Heliantheae alliance</taxon>
        <taxon>Heliantheae</taxon>
        <taxon>Helianthus</taxon>
    </lineage>
</organism>
<protein>
    <submittedName>
        <fullName evidence="1">Uncharacterized protein</fullName>
    </submittedName>
</protein>
<dbReference type="Gramene" id="mRNA:HanXRQr2_Chr06g0251281">
    <property type="protein sequence ID" value="mRNA:HanXRQr2_Chr06g0251281"/>
    <property type="gene ID" value="HanXRQr2_Chr06g0251281"/>
</dbReference>
<keyword evidence="2" id="KW-1185">Reference proteome</keyword>
<dbReference type="EMBL" id="MNCJ02000321">
    <property type="protein sequence ID" value="KAF5801712.1"/>
    <property type="molecule type" value="Genomic_DNA"/>
</dbReference>
<evidence type="ECO:0000313" key="2">
    <source>
        <dbReference type="Proteomes" id="UP000215914"/>
    </source>
</evidence>
<sequence>MILVLGIARRLPLVPPPRIMEAVDADMPSAIVDTSALTSFRTSYIAIEELFEPPVELIKSRISFVGS</sequence>
<gene>
    <name evidence="1" type="ORF">HanXRQr2_Chr06g0251281</name>
</gene>
<accession>A0A9K3NIH2</accession>
<proteinExistence type="predicted"/>